<sequence>MAFKKRRIFDLREVQSQQRLEKALEAHRSSNSTAAFSVPSHSHSRRHRRLYRLQQIWNWFTESLRNYCQTTSLHGFSYITRQDISRQERCFWLFVVLSAIVASISLVLVSMYANRETPTVTVIESSHFPTWNIPFPAVTICNFNKISKNKALSLMKSMQLPPNVTSEHLQQLFNLTLLPVGNTVSNKSLQLYDHILNMNNLTLTELASQLSPDCLEMISRCIWKGINTRCESLFQRITTLEGTCCSFNYFGALTNNFPTKIAFQVPKRPYRVTGCGYPTGLSVLLDPMVADYYGTFFSGFGFRLLIHNAHNFPDENSETKVVTSTRESFVRINPESTYATRDIRRMDLKWRNCLFGSERKLDGLRRYSFINCMFECRMRMTLQICGCLPAYVANNGTYKVCGVLQLNCIIESKRLYSRALANLDSPLSIVRHTTSFPCDCLPDCESNLYVSESTMGRLDASYSSSRNYCTFYSNHTDSILVHVFFSDLMSTRYRMEIFQNWLSSLASFGGLLGLILGFSIVTAFEFIYFLTFRPIFNYINRETD</sequence>
<dbReference type="Proteomes" id="UP001200034">
    <property type="component" value="Unassembled WGS sequence"/>
</dbReference>
<keyword evidence="10 12" id="KW-0739">Sodium transport</keyword>
<evidence type="ECO:0000256" key="11">
    <source>
        <dbReference type="ARBA" id="ARBA00023303"/>
    </source>
</evidence>
<dbReference type="GO" id="GO:0015280">
    <property type="term" value="F:ligand-gated sodium channel activity"/>
    <property type="evidence" value="ECO:0007669"/>
    <property type="project" value="TreeGrafter"/>
</dbReference>
<evidence type="ECO:0000256" key="8">
    <source>
        <dbReference type="ARBA" id="ARBA00023065"/>
    </source>
</evidence>
<name>A0AAD4K2X1_9MUSC</name>
<evidence type="ECO:0000256" key="9">
    <source>
        <dbReference type="ARBA" id="ARBA00023136"/>
    </source>
</evidence>
<evidence type="ECO:0000256" key="1">
    <source>
        <dbReference type="ARBA" id="ARBA00004141"/>
    </source>
</evidence>
<evidence type="ECO:0000313" key="14">
    <source>
        <dbReference type="EMBL" id="KAH8376538.1"/>
    </source>
</evidence>
<evidence type="ECO:0000313" key="15">
    <source>
        <dbReference type="Proteomes" id="UP001200034"/>
    </source>
</evidence>
<evidence type="ECO:0000256" key="7">
    <source>
        <dbReference type="ARBA" id="ARBA00023053"/>
    </source>
</evidence>
<evidence type="ECO:0000256" key="10">
    <source>
        <dbReference type="ARBA" id="ARBA00023201"/>
    </source>
</evidence>
<dbReference type="InterPro" id="IPR001873">
    <property type="entry name" value="ENaC"/>
</dbReference>
<evidence type="ECO:0000256" key="3">
    <source>
        <dbReference type="ARBA" id="ARBA00022448"/>
    </source>
</evidence>
<keyword evidence="7" id="KW-0915">Sodium</keyword>
<feature type="transmembrane region" description="Helical" evidence="13">
    <location>
        <begin position="501"/>
        <end position="531"/>
    </location>
</feature>
<dbReference type="Gene3D" id="2.60.470.10">
    <property type="entry name" value="Acid-sensing ion channels like domains"/>
    <property type="match status" value="1"/>
</dbReference>
<evidence type="ECO:0008006" key="16">
    <source>
        <dbReference type="Google" id="ProtNLM"/>
    </source>
</evidence>
<keyword evidence="6 13" id="KW-1133">Transmembrane helix</keyword>
<dbReference type="GO" id="GO:0005886">
    <property type="term" value="C:plasma membrane"/>
    <property type="evidence" value="ECO:0007669"/>
    <property type="project" value="TreeGrafter"/>
</dbReference>
<accession>A0AAD4K2X1</accession>
<proteinExistence type="inferred from homology"/>
<keyword evidence="15" id="KW-1185">Reference proteome</keyword>
<comment type="caution">
    <text evidence="14">The sequence shown here is derived from an EMBL/GenBank/DDBJ whole genome shotgun (WGS) entry which is preliminary data.</text>
</comment>
<keyword evidence="9 13" id="KW-0472">Membrane</keyword>
<keyword evidence="8 12" id="KW-0406">Ion transport</keyword>
<gene>
    <name evidence="14" type="ORF">KR093_000050</name>
</gene>
<keyword evidence="3 12" id="KW-0813">Transport</keyword>
<keyword evidence="5 12" id="KW-0812">Transmembrane</keyword>
<comment type="subcellular location">
    <subcellularLocation>
        <location evidence="1">Membrane</location>
        <topology evidence="1">Multi-pass membrane protein</topology>
    </subcellularLocation>
</comment>
<evidence type="ECO:0000256" key="5">
    <source>
        <dbReference type="ARBA" id="ARBA00022692"/>
    </source>
</evidence>
<organism evidence="14 15">
    <name type="scientific">Drosophila rubida</name>
    <dbReference type="NCBI Taxonomy" id="30044"/>
    <lineage>
        <taxon>Eukaryota</taxon>
        <taxon>Metazoa</taxon>
        <taxon>Ecdysozoa</taxon>
        <taxon>Arthropoda</taxon>
        <taxon>Hexapoda</taxon>
        <taxon>Insecta</taxon>
        <taxon>Pterygota</taxon>
        <taxon>Neoptera</taxon>
        <taxon>Endopterygota</taxon>
        <taxon>Diptera</taxon>
        <taxon>Brachycera</taxon>
        <taxon>Muscomorpha</taxon>
        <taxon>Ephydroidea</taxon>
        <taxon>Drosophilidae</taxon>
        <taxon>Drosophila</taxon>
    </lineage>
</organism>
<evidence type="ECO:0000256" key="12">
    <source>
        <dbReference type="RuleBase" id="RU000679"/>
    </source>
</evidence>
<keyword evidence="11 12" id="KW-0407">Ion channel</keyword>
<dbReference type="AlphaFoldDB" id="A0AAD4K2X1"/>
<dbReference type="PRINTS" id="PR01078">
    <property type="entry name" value="AMINACHANNEL"/>
</dbReference>
<dbReference type="Gene3D" id="1.10.287.770">
    <property type="entry name" value="YojJ-like"/>
    <property type="match status" value="1"/>
</dbReference>
<protein>
    <recommendedName>
        <fullName evidence="16">Sodium channel protein Nach</fullName>
    </recommendedName>
</protein>
<feature type="transmembrane region" description="Helical" evidence="13">
    <location>
        <begin position="91"/>
        <end position="113"/>
    </location>
</feature>
<keyword evidence="4 12" id="KW-0894">Sodium channel</keyword>
<reference evidence="14" key="1">
    <citation type="journal article" date="2021" name="Mol. Ecol. Resour.">
        <title>Phylogenomic analyses of the genus Drosophila reveals genomic signals of climate adaptation.</title>
        <authorList>
            <person name="Li F."/>
            <person name="Rane R.V."/>
            <person name="Luria V."/>
            <person name="Xiong Z."/>
            <person name="Chen J."/>
            <person name="Li Z."/>
            <person name="Catullo R.A."/>
            <person name="Griffin P.C."/>
            <person name="Schiffer M."/>
            <person name="Pearce S."/>
            <person name="Lee S.F."/>
            <person name="McElroy K."/>
            <person name="Stocker A."/>
            <person name="Shirriffs J."/>
            <person name="Cockerell F."/>
            <person name="Coppin C."/>
            <person name="Sgro C.M."/>
            <person name="Karger A."/>
            <person name="Cain J.W."/>
            <person name="Weber J.A."/>
            <person name="Santpere G."/>
            <person name="Kirschner M.W."/>
            <person name="Hoffmann A.A."/>
            <person name="Oakeshott J.G."/>
            <person name="Zhang G."/>
        </authorList>
    </citation>
    <scope>NUCLEOTIDE SEQUENCE</scope>
    <source>
        <strain evidence="14">BGI-SZ-2011g</strain>
    </source>
</reference>
<evidence type="ECO:0000256" key="2">
    <source>
        <dbReference type="ARBA" id="ARBA00007193"/>
    </source>
</evidence>
<comment type="similarity">
    <text evidence="2 12">Belongs to the amiloride-sensitive sodium channel (TC 1.A.6) family.</text>
</comment>
<dbReference type="PANTHER" id="PTHR11690:SF237">
    <property type="entry name" value="PICKPOCKET 16-RELATED"/>
    <property type="match status" value="1"/>
</dbReference>
<dbReference type="PANTHER" id="PTHR11690">
    <property type="entry name" value="AMILORIDE-SENSITIVE SODIUM CHANNEL-RELATED"/>
    <property type="match status" value="1"/>
</dbReference>
<evidence type="ECO:0000256" key="4">
    <source>
        <dbReference type="ARBA" id="ARBA00022461"/>
    </source>
</evidence>
<dbReference type="Pfam" id="PF00858">
    <property type="entry name" value="ASC"/>
    <property type="match status" value="1"/>
</dbReference>
<evidence type="ECO:0000256" key="13">
    <source>
        <dbReference type="SAM" id="Phobius"/>
    </source>
</evidence>
<evidence type="ECO:0000256" key="6">
    <source>
        <dbReference type="ARBA" id="ARBA00022989"/>
    </source>
</evidence>
<dbReference type="EMBL" id="JAJJHW010001127">
    <property type="protein sequence ID" value="KAH8376538.1"/>
    <property type="molecule type" value="Genomic_DNA"/>
</dbReference>